<evidence type="ECO:0000256" key="13">
    <source>
        <dbReference type="ARBA" id="ARBA00042242"/>
    </source>
</evidence>
<dbReference type="Gene3D" id="3.30.470.20">
    <property type="entry name" value="ATP-grasp fold, B domain"/>
    <property type="match status" value="1"/>
</dbReference>
<feature type="compositionally biased region" description="Basic and acidic residues" evidence="17">
    <location>
        <begin position="215"/>
        <end position="224"/>
    </location>
</feature>
<dbReference type="PANTHER" id="PTHR43472:SF1">
    <property type="entry name" value="PHOSPHORIBOSYLAMINE--GLYCINE LIGASE, CHLOROPLASTIC"/>
    <property type="match status" value="1"/>
</dbReference>
<dbReference type="InterPro" id="IPR020562">
    <property type="entry name" value="PRibGlycinamide_synth_N"/>
</dbReference>
<dbReference type="GO" id="GO:0046872">
    <property type="term" value="F:metal ion binding"/>
    <property type="evidence" value="ECO:0007669"/>
    <property type="project" value="UniProtKB-KW"/>
</dbReference>
<reference evidence="19 20" key="1">
    <citation type="submission" date="2019-04" db="EMBL/GenBank/DDBJ databases">
        <title>Lampropedia sp YIM MLB12 draf genome.</title>
        <authorList>
            <person name="Wang Y.-X."/>
        </authorList>
    </citation>
    <scope>NUCLEOTIDE SEQUENCE [LARGE SCALE GENOMIC DNA]</scope>
    <source>
        <strain evidence="19 20">YIM MLB12</strain>
    </source>
</reference>
<feature type="domain" description="ATP-grasp" evidence="18">
    <location>
        <begin position="107"/>
        <end position="318"/>
    </location>
</feature>
<dbReference type="InterPro" id="IPR011761">
    <property type="entry name" value="ATP-grasp"/>
</dbReference>
<dbReference type="NCBIfam" id="TIGR00877">
    <property type="entry name" value="purD"/>
    <property type="match status" value="1"/>
</dbReference>
<evidence type="ECO:0000256" key="5">
    <source>
        <dbReference type="ARBA" id="ARBA00022598"/>
    </source>
</evidence>
<dbReference type="InterPro" id="IPR037123">
    <property type="entry name" value="PRibGlycinamide_synth_C_sf"/>
</dbReference>
<evidence type="ECO:0000256" key="15">
    <source>
        <dbReference type="HAMAP-Rule" id="MF_00138"/>
    </source>
</evidence>
<comment type="cofactor">
    <cofactor evidence="1">
        <name>Mn(2+)</name>
        <dbReference type="ChEBI" id="CHEBI:29035"/>
    </cofactor>
</comment>
<evidence type="ECO:0000256" key="1">
    <source>
        <dbReference type="ARBA" id="ARBA00001936"/>
    </source>
</evidence>
<evidence type="ECO:0000256" key="14">
    <source>
        <dbReference type="ARBA" id="ARBA00042864"/>
    </source>
</evidence>
<dbReference type="GO" id="GO:0009113">
    <property type="term" value="P:purine nucleobase biosynthetic process"/>
    <property type="evidence" value="ECO:0007669"/>
    <property type="project" value="InterPro"/>
</dbReference>
<dbReference type="GO" id="GO:0006189">
    <property type="term" value="P:'de novo' IMP biosynthetic process"/>
    <property type="evidence" value="ECO:0007669"/>
    <property type="project" value="UniProtKB-UniRule"/>
</dbReference>
<dbReference type="OrthoDB" id="9807240at2"/>
<dbReference type="Proteomes" id="UP000306236">
    <property type="component" value="Unassembled WGS sequence"/>
</dbReference>
<dbReference type="AlphaFoldDB" id="A0A4S5BN52"/>
<dbReference type="RefSeq" id="WP_136406204.1">
    <property type="nucleotide sequence ID" value="NZ_JARXRQ010000010.1"/>
</dbReference>
<dbReference type="GO" id="GO:0005524">
    <property type="term" value="F:ATP binding"/>
    <property type="evidence" value="ECO:0007669"/>
    <property type="project" value="UniProtKB-UniRule"/>
</dbReference>
<evidence type="ECO:0000256" key="2">
    <source>
        <dbReference type="ARBA" id="ARBA00001946"/>
    </source>
</evidence>
<evidence type="ECO:0000256" key="16">
    <source>
        <dbReference type="PROSITE-ProRule" id="PRU00409"/>
    </source>
</evidence>
<keyword evidence="7 16" id="KW-0547">Nucleotide-binding</keyword>
<comment type="similarity">
    <text evidence="12 15">Belongs to the GARS family.</text>
</comment>
<dbReference type="InterPro" id="IPR020561">
    <property type="entry name" value="PRibGlycinamid_synth_ATP-grasp"/>
</dbReference>
<dbReference type="InterPro" id="IPR000115">
    <property type="entry name" value="PRibGlycinamide_synth"/>
</dbReference>
<organism evidence="19 20">
    <name type="scientific">Lampropedia aestuarii</name>
    <dbReference type="NCBI Taxonomy" id="2562762"/>
    <lineage>
        <taxon>Bacteria</taxon>
        <taxon>Pseudomonadati</taxon>
        <taxon>Pseudomonadota</taxon>
        <taxon>Betaproteobacteria</taxon>
        <taxon>Burkholderiales</taxon>
        <taxon>Comamonadaceae</taxon>
        <taxon>Lampropedia</taxon>
    </lineage>
</organism>
<keyword evidence="10" id="KW-0460">Magnesium</keyword>
<evidence type="ECO:0000256" key="9">
    <source>
        <dbReference type="ARBA" id="ARBA00022840"/>
    </source>
</evidence>
<keyword evidence="11" id="KW-0464">Manganese</keyword>
<dbReference type="FunFam" id="3.30.470.20:FF:000031">
    <property type="entry name" value="Phosphoribosylamine--glycine ligase"/>
    <property type="match status" value="1"/>
</dbReference>
<evidence type="ECO:0000256" key="6">
    <source>
        <dbReference type="ARBA" id="ARBA00022723"/>
    </source>
</evidence>
<dbReference type="SUPFAM" id="SSF56059">
    <property type="entry name" value="Glutathione synthetase ATP-binding domain-like"/>
    <property type="match status" value="1"/>
</dbReference>
<accession>A0A4S5BN52</accession>
<dbReference type="GO" id="GO:0004637">
    <property type="term" value="F:phosphoribosylamine-glycine ligase activity"/>
    <property type="evidence" value="ECO:0007669"/>
    <property type="project" value="UniProtKB-UniRule"/>
</dbReference>
<comment type="caution">
    <text evidence="19">The sequence shown here is derived from an EMBL/GenBank/DDBJ whole genome shotgun (WGS) entry which is preliminary data.</text>
</comment>
<keyword evidence="20" id="KW-1185">Reference proteome</keyword>
<evidence type="ECO:0000256" key="11">
    <source>
        <dbReference type="ARBA" id="ARBA00023211"/>
    </source>
</evidence>
<evidence type="ECO:0000256" key="10">
    <source>
        <dbReference type="ARBA" id="ARBA00022842"/>
    </source>
</evidence>
<dbReference type="Pfam" id="PF01071">
    <property type="entry name" value="GARS_A"/>
    <property type="match status" value="1"/>
</dbReference>
<feature type="region of interest" description="Disordered" evidence="17">
    <location>
        <begin position="215"/>
        <end position="235"/>
    </location>
</feature>
<dbReference type="InterPro" id="IPR013815">
    <property type="entry name" value="ATP_grasp_subdomain_1"/>
</dbReference>
<dbReference type="PANTHER" id="PTHR43472">
    <property type="entry name" value="PHOSPHORIBOSYLAMINE--GLYCINE LIGASE"/>
    <property type="match status" value="1"/>
</dbReference>
<dbReference type="Gene3D" id="3.90.600.10">
    <property type="entry name" value="Phosphoribosylglycinamide synthetase, C-terminal domain"/>
    <property type="match status" value="1"/>
</dbReference>
<evidence type="ECO:0000313" key="20">
    <source>
        <dbReference type="Proteomes" id="UP000306236"/>
    </source>
</evidence>
<dbReference type="SMART" id="SM01210">
    <property type="entry name" value="GARS_C"/>
    <property type="match status" value="1"/>
</dbReference>
<evidence type="ECO:0000256" key="12">
    <source>
        <dbReference type="ARBA" id="ARBA00038345"/>
    </source>
</evidence>
<dbReference type="InterPro" id="IPR011054">
    <property type="entry name" value="Rudment_hybrid_motif"/>
</dbReference>
<comment type="cofactor">
    <cofactor evidence="2">
        <name>Mg(2+)</name>
        <dbReference type="ChEBI" id="CHEBI:18420"/>
    </cofactor>
</comment>
<dbReference type="HAMAP" id="MF_00138">
    <property type="entry name" value="GARS"/>
    <property type="match status" value="1"/>
</dbReference>
<keyword evidence="5 15" id="KW-0436">Ligase</keyword>
<sequence length="427" mass="46057">MRVLVIGGGGREHALAWKLAQSPRVTELFVAPGNGGTALNPKFKNVNISDVVALREWAQQEKITLTVVGPEAPLAAGVVDEFRAHGLKIFGPTQKAAQLESSKAFSKNFMKRHGIPTAAFDTFTDVAAAKAYIDQLGAPIVVKADGLAAGKGVVVAETVEQAYEAVEDMLLDNRYGAVHNAGEARVVIEEFLVGEEASFIVMSDGKNVVAMATSQDHKRLRDGDQGPNTGGMGAYSPAPVVTADVHARAMREIILPTVRGMERDGILFTGFLYAGLMIDENGQPKTLEFNCRMGDPETQPIMMRLKSDLYEVFVAAVDGKLDKVELEWDRRVALGVVMAAGGYPEAPRKGDAIQGLPETELDDAMVFHAGTVLEDGVVKTSGGRVLCVTALGDNVKQAQQRAYEVASWIHFEGEQYRKDIGYRAIKN</sequence>
<evidence type="ECO:0000256" key="8">
    <source>
        <dbReference type="ARBA" id="ARBA00022755"/>
    </source>
</evidence>
<dbReference type="PROSITE" id="PS50975">
    <property type="entry name" value="ATP_GRASP"/>
    <property type="match status" value="1"/>
</dbReference>
<dbReference type="InterPro" id="IPR016185">
    <property type="entry name" value="PreATP-grasp_dom_sf"/>
</dbReference>
<keyword evidence="8 15" id="KW-0658">Purine biosynthesis</keyword>
<dbReference type="Gene3D" id="3.40.50.20">
    <property type="match status" value="1"/>
</dbReference>
<keyword evidence="9 16" id="KW-0067">ATP-binding</keyword>
<keyword evidence="6" id="KW-0479">Metal-binding</keyword>
<dbReference type="SUPFAM" id="SSF51246">
    <property type="entry name" value="Rudiment single hybrid motif"/>
    <property type="match status" value="1"/>
</dbReference>
<evidence type="ECO:0000256" key="17">
    <source>
        <dbReference type="SAM" id="MobiDB-lite"/>
    </source>
</evidence>
<protein>
    <recommendedName>
        <fullName evidence="4 15">Phosphoribosylamine--glycine ligase</fullName>
        <ecNumber evidence="4 15">6.3.4.13</ecNumber>
    </recommendedName>
    <alternativeName>
        <fullName evidence="15">GARS</fullName>
    </alternativeName>
    <alternativeName>
        <fullName evidence="13 15">Glycinamide ribonucleotide synthetase</fullName>
    </alternativeName>
    <alternativeName>
        <fullName evidence="14 15">Phosphoribosylglycinamide synthetase</fullName>
    </alternativeName>
</protein>
<dbReference type="FunFam" id="3.40.50.20:FF:000006">
    <property type="entry name" value="Phosphoribosylamine--glycine ligase, chloroplastic"/>
    <property type="match status" value="1"/>
</dbReference>
<proteinExistence type="inferred from homology"/>
<name>A0A4S5BN52_9BURK</name>
<evidence type="ECO:0000256" key="4">
    <source>
        <dbReference type="ARBA" id="ARBA00013255"/>
    </source>
</evidence>
<evidence type="ECO:0000313" key="19">
    <source>
        <dbReference type="EMBL" id="THJ33669.1"/>
    </source>
</evidence>
<dbReference type="EC" id="6.3.4.13" evidence="4 15"/>
<evidence type="ECO:0000256" key="7">
    <source>
        <dbReference type="ARBA" id="ARBA00022741"/>
    </source>
</evidence>
<dbReference type="InterPro" id="IPR020560">
    <property type="entry name" value="PRibGlycinamide_synth_C-dom"/>
</dbReference>
<dbReference type="FunFam" id="3.90.600.10:FF:000001">
    <property type="entry name" value="Trifunctional purine biosynthetic protein adenosine-3"/>
    <property type="match status" value="1"/>
</dbReference>
<comment type="pathway">
    <text evidence="3 15">Purine metabolism; IMP biosynthesis via de novo pathway; N(1)-(5-phospho-D-ribosyl)glycinamide from 5-phospho-alpha-D-ribose 1-diphosphate: step 2/2.</text>
</comment>
<dbReference type="Pfam" id="PF02844">
    <property type="entry name" value="GARS_N"/>
    <property type="match status" value="1"/>
</dbReference>
<dbReference type="SUPFAM" id="SSF52440">
    <property type="entry name" value="PreATP-grasp domain"/>
    <property type="match status" value="1"/>
</dbReference>
<dbReference type="Pfam" id="PF02843">
    <property type="entry name" value="GARS_C"/>
    <property type="match status" value="1"/>
</dbReference>
<dbReference type="EMBL" id="SSWX01000009">
    <property type="protein sequence ID" value="THJ33669.1"/>
    <property type="molecule type" value="Genomic_DNA"/>
</dbReference>
<dbReference type="Gene3D" id="3.30.1490.20">
    <property type="entry name" value="ATP-grasp fold, A domain"/>
    <property type="match status" value="1"/>
</dbReference>
<evidence type="ECO:0000259" key="18">
    <source>
        <dbReference type="PROSITE" id="PS50975"/>
    </source>
</evidence>
<dbReference type="UniPathway" id="UPA00074">
    <property type="reaction ID" value="UER00125"/>
</dbReference>
<gene>
    <name evidence="15 19" type="primary">purD</name>
    <name evidence="19" type="ORF">E8K88_08335</name>
</gene>
<evidence type="ECO:0000256" key="3">
    <source>
        <dbReference type="ARBA" id="ARBA00005174"/>
    </source>
</evidence>
<dbReference type="SMART" id="SM01209">
    <property type="entry name" value="GARS_A"/>
    <property type="match status" value="1"/>
</dbReference>
<comment type="catalytic activity">
    <reaction evidence="15">
        <text>5-phospho-beta-D-ribosylamine + glycine + ATP = N(1)-(5-phospho-beta-D-ribosyl)glycinamide + ADP + phosphate + H(+)</text>
        <dbReference type="Rhea" id="RHEA:17453"/>
        <dbReference type="ChEBI" id="CHEBI:15378"/>
        <dbReference type="ChEBI" id="CHEBI:30616"/>
        <dbReference type="ChEBI" id="CHEBI:43474"/>
        <dbReference type="ChEBI" id="CHEBI:57305"/>
        <dbReference type="ChEBI" id="CHEBI:58681"/>
        <dbReference type="ChEBI" id="CHEBI:143788"/>
        <dbReference type="ChEBI" id="CHEBI:456216"/>
        <dbReference type="EC" id="6.3.4.13"/>
    </reaction>
</comment>